<dbReference type="EMBL" id="JXIQ01000092">
    <property type="protein sequence ID" value="KIY21863.1"/>
    <property type="molecule type" value="Genomic_DNA"/>
</dbReference>
<dbReference type="GO" id="GO:0005737">
    <property type="term" value="C:cytoplasm"/>
    <property type="evidence" value="ECO:0007669"/>
    <property type="project" value="UniProtKB-SubCell"/>
</dbReference>
<dbReference type="InterPro" id="IPR006543">
    <property type="entry name" value="Histidinol-phos"/>
</dbReference>
<comment type="similarity">
    <text evidence="7">Belongs to the gmhB family.</text>
</comment>
<keyword evidence="3 10" id="KW-0479">Metal-binding</keyword>
<dbReference type="InterPro" id="IPR006549">
    <property type="entry name" value="HAD-SF_hydro_IIIA"/>
</dbReference>
<feature type="active site" description="Nucleophile" evidence="8">
    <location>
        <position position="11"/>
    </location>
</feature>
<feature type="binding site" evidence="10">
    <location>
        <position position="104"/>
    </location>
    <ligand>
        <name>Zn(2+)</name>
        <dbReference type="ChEBI" id="CHEBI:29105"/>
    </ligand>
</feature>
<dbReference type="PANTHER" id="PTHR42891">
    <property type="entry name" value="D-GLYCERO-BETA-D-MANNO-HEPTOSE-1,7-BISPHOSPHATE 7-PHOSPHATASE"/>
    <property type="match status" value="1"/>
</dbReference>
<dbReference type="PANTHER" id="PTHR42891:SF1">
    <property type="entry name" value="D-GLYCERO-BETA-D-MANNO-HEPTOSE-1,7-BISPHOSPHATE 7-PHOSPHATASE"/>
    <property type="match status" value="1"/>
</dbReference>
<dbReference type="EC" id="3.1.3.-" evidence="7"/>
<feature type="binding site" evidence="10">
    <location>
        <position position="94"/>
    </location>
    <ligand>
        <name>Zn(2+)</name>
        <dbReference type="ChEBI" id="CHEBI:29105"/>
    </ligand>
</feature>
<keyword evidence="12" id="KW-1185">Reference proteome</keyword>
<reference evidence="11 12" key="1">
    <citation type="submission" date="2015-01" db="EMBL/GenBank/DDBJ databases">
        <title>Draft genome sequences of the supercritical CO2 tolerant bacteria Bacillus subterraneus MITOT1 and Bacillus cereus MIT0214.</title>
        <authorList>
            <person name="Peet K.C."/>
            <person name="Thompson J.R."/>
        </authorList>
    </citation>
    <scope>NUCLEOTIDE SEQUENCE [LARGE SCALE GENOMIC DNA]</scope>
    <source>
        <strain evidence="11 12">MITOT1</strain>
    </source>
</reference>
<dbReference type="Proteomes" id="UP000032512">
    <property type="component" value="Unassembled WGS sequence"/>
</dbReference>
<evidence type="ECO:0000313" key="12">
    <source>
        <dbReference type="Proteomes" id="UP000032512"/>
    </source>
</evidence>
<keyword evidence="10" id="KW-0460">Magnesium</keyword>
<feature type="site" description="Stabilizes the phosphoryl group" evidence="9">
    <location>
        <position position="106"/>
    </location>
</feature>
<proteinExistence type="inferred from homology"/>
<evidence type="ECO:0000256" key="7">
    <source>
        <dbReference type="PIRNR" id="PIRNR004682"/>
    </source>
</evidence>
<sequence length="180" mass="19644">MKKQAIFLDRDGVLNEVLSHRVKFVNSPKDLFLLEGAGQAVAELSNAGYDIFVVTNQGGVGLGFLQEKRLHEIHDTMSEKIKGYGGQIKEIAYCPHKPNADCDCRKPNAGMLLDLASRHNIALEGSVMVGDHERDIEAGKKVGCKTVFIGSDKTSADRKAPSLQAAVPLILELLEEKTDK</sequence>
<feature type="site" description="Contributes to substrate recognition" evidence="9">
    <location>
        <position position="105"/>
    </location>
</feature>
<feature type="site" description="Stabilizes the phosphoryl group" evidence="9">
    <location>
        <position position="55"/>
    </location>
</feature>
<gene>
    <name evidence="11" type="ORF">UB32_11720</name>
</gene>
<dbReference type="GO" id="GO:0005975">
    <property type="term" value="P:carbohydrate metabolic process"/>
    <property type="evidence" value="ECO:0007669"/>
    <property type="project" value="InterPro"/>
</dbReference>
<dbReference type="Pfam" id="PF13242">
    <property type="entry name" value="Hydrolase_like"/>
    <property type="match status" value="1"/>
</dbReference>
<evidence type="ECO:0000256" key="6">
    <source>
        <dbReference type="ARBA" id="ARBA00031828"/>
    </source>
</evidence>
<keyword evidence="5 7" id="KW-0119">Carbohydrate metabolism</keyword>
<evidence type="ECO:0000256" key="2">
    <source>
        <dbReference type="ARBA" id="ARBA00022490"/>
    </source>
</evidence>
<feature type="binding site" evidence="10">
    <location>
        <position position="11"/>
    </location>
    <ligand>
        <name>Mg(2+)</name>
        <dbReference type="ChEBI" id="CHEBI:18420"/>
    </ligand>
</feature>
<dbReference type="NCBIfam" id="TIGR01656">
    <property type="entry name" value="Histidinol-ppas"/>
    <property type="match status" value="1"/>
</dbReference>
<feature type="binding site" evidence="10">
    <location>
        <position position="131"/>
    </location>
    <ligand>
        <name>Mg(2+)</name>
        <dbReference type="ChEBI" id="CHEBI:18420"/>
    </ligand>
</feature>
<evidence type="ECO:0000256" key="5">
    <source>
        <dbReference type="ARBA" id="ARBA00023277"/>
    </source>
</evidence>
<keyword evidence="2 7" id="KW-0963">Cytoplasm</keyword>
<dbReference type="OrthoDB" id="9801899at2"/>
<dbReference type="CDD" id="cd07503">
    <property type="entry name" value="HAD_HisB-N"/>
    <property type="match status" value="1"/>
</dbReference>
<organism evidence="11 12">
    <name type="scientific">Mesobacillus subterraneus</name>
    <dbReference type="NCBI Taxonomy" id="285983"/>
    <lineage>
        <taxon>Bacteria</taxon>
        <taxon>Bacillati</taxon>
        <taxon>Bacillota</taxon>
        <taxon>Bacilli</taxon>
        <taxon>Bacillales</taxon>
        <taxon>Bacillaceae</taxon>
        <taxon>Mesobacillus</taxon>
    </lineage>
</organism>
<comment type="cofactor">
    <cofactor evidence="10">
        <name>Mg(2+)</name>
        <dbReference type="ChEBI" id="CHEBI:18420"/>
    </cofactor>
</comment>
<feature type="binding site" evidence="10">
    <location>
        <position position="102"/>
    </location>
    <ligand>
        <name>Zn(2+)</name>
        <dbReference type="ChEBI" id="CHEBI:29105"/>
    </ligand>
</feature>
<dbReference type="SUPFAM" id="SSF56784">
    <property type="entry name" value="HAD-like"/>
    <property type="match status" value="1"/>
</dbReference>
<evidence type="ECO:0000256" key="9">
    <source>
        <dbReference type="PIRSR" id="PIRSR004682-3"/>
    </source>
</evidence>
<comment type="cofactor">
    <cofactor evidence="10">
        <name>Zn(2+)</name>
        <dbReference type="ChEBI" id="CHEBI:29105"/>
    </cofactor>
</comment>
<evidence type="ECO:0000256" key="3">
    <source>
        <dbReference type="ARBA" id="ARBA00022723"/>
    </source>
</evidence>
<dbReference type="GO" id="GO:0046872">
    <property type="term" value="F:metal ion binding"/>
    <property type="evidence" value="ECO:0007669"/>
    <property type="project" value="UniProtKB-KW"/>
</dbReference>
<dbReference type="PATRIC" id="fig|285983.3.peg.1012"/>
<dbReference type="InterPro" id="IPR036412">
    <property type="entry name" value="HAD-like_sf"/>
</dbReference>
<keyword evidence="10" id="KW-0862">Zinc</keyword>
<accession>A0A0D6ZBB3</accession>
<evidence type="ECO:0000256" key="8">
    <source>
        <dbReference type="PIRSR" id="PIRSR004682-1"/>
    </source>
</evidence>
<name>A0A0D6ZBB3_9BACI</name>
<dbReference type="GO" id="GO:0016791">
    <property type="term" value="F:phosphatase activity"/>
    <property type="evidence" value="ECO:0007669"/>
    <property type="project" value="InterPro"/>
</dbReference>
<feature type="binding site" evidence="10">
    <location>
        <position position="96"/>
    </location>
    <ligand>
        <name>Zn(2+)</name>
        <dbReference type="ChEBI" id="CHEBI:29105"/>
    </ligand>
</feature>
<dbReference type="PIRSF" id="PIRSF004682">
    <property type="entry name" value="GmhB"/>
    <property type="match status" value="1"/>
</dbReference>
<dbReference type="NCBIfam" id="TIGR01662">
    <property type="entry name" value="HAD-SF-IIIA"/>
    <property type="match status" value="1"/>
</dbReference>
<evidence type="ECO:0000256" key="10">
    <source>
        <dbReference type="PIRSR" id="PIRSR004682-4"/>
    </source>
</evidence>
<feature type="active site" description="Nucleophile" evidence="8">
    <location>
        <position position="9"/>
    </location>
</feature>
<dbReference type="Gene3D" id="3.40.50.1000">
    <property type="entry name" value="HAD superfamily/HAD-like"/>
    <property type="match status" value="1"/>
</dbReference>
<dbReference type="RefSeq" id="WP_044394006.1">
    <property type="nucleotide sequence ID" value="NZ_JXIQ01000092.1"/>
</dbReference>
<evidence type="ECO:0000313" key="11">
    <source>
        <dbReference type="EMBL" id="KIY21863.1"/>
    </source>
</evidence>
<keyword evidence="4 7" id="KW-0378">Hydrolase</keyword>
<dbReference type="InterPro" id="IPR004446">
    <property type="entry name" value="Heptose_bisP_phosphatase"/>
</dbReference>
<evidence type="ECO:0000256" key="4">
    <source>
        <dbReference type="ARBA" id="ARBA00022801"/>
    </source>
</evidence>
<feature type="binding site" evidence="10">
    <location>
        <position position="9"/>
    </location>
    <ligand>
        <name>Mg(2+)</name>
        <dbReference type="ChEBI" id="CHEBI:18420"/>
    </ligand>
</feature>
<protein>
    <recommendedName>
        <fullName evidence="6 7">D,D-heptose 1,7-bisphosphate phosphatase</fullName>
        <ecNumber evidence="7">3.1.3.-</ecNumber>
    </recommendedName>
</protein>
<dbReference type="InterPro" id="IPR023214">
    <property type="entry name" value="HAD_sf"/>
</dbReference>
<evidence type="ECO:0000256" key="1">
    <source>
        <dbReference type="ARBA" id="ARBA00004496"/>
    </source>
</evidence>
<comment type="subcellular location">
    <subcellularLocation>
        <location evidence="1 7">Cytoplasm</location>
    </subcellularLocation>
</comment>
<dbReference type="AlphaFoldDB" id="A0A0D6ZBB3"/>
<comment type="caution">
    <text evidence="11">The sequence shown here is derived from an EMBL/GenBank/DDBJ whole genome shotgun (WGS) entry which is preliminary data.</text>
</comment>